<gene>
    <name evidence="2" type="ORF">ACFQHK_08285</name>
</gene>
<dbReference type="AlphaFoldDB" id="A0ABD5UDC2"/>
<reference evidence="2 3" key="1">
    <citation type="journal article" date="2019" name="Int. J. Syst. Evol. Microbiol.">
        <title>The Global Catalogue of Microorganisms (GCM) 10K type strain sequencing project: providing services to taxonomists for standard genome sequencing and annotation.</title>
        <authorList>
            <consortium name="The Broad Institute Genomics Platform"/>
            <consortium name="The Broad Institute Genome Sequencing Center for Infectious Disease"/>
            <person name="Wu L."/>
            <person name="Ma J."/>
        </authorList>
    </citation>
    <scope>NUCLEOTIDE SEQUENCE [LARGE SCALE GENOMIC DNA]</scope>
    <source>
        <strain evidence="2 3">PSRA2</strain>
    </source>
</reference>
<feature type="transmembrane region" description="Helical" evidence="1">
    <location>
        <begin position="258"/>
        <end position="280"/>
    </location>
</feature>
<comment type="caution">
    <text evidence="2">The sequence shown here is derived from an EMBL/GenBank/DDBJ whole genome shotgun (WGS) entry which is preliminary data.</text>
</comment>
<evidence type="ECO:0000256" key="1">
    <source>
        <dbReference type="SAM" id="Phobius"/>
    </source>
</evidence>
<evidence type="ECO:0000313" key="2">
    <source>
        <dbReference type="EMBL" id="MFC6836507.1"/>
    </source>
</evidence>
<feature type="transmembrane region" description="Helical" evidence="1">
    <location>
        <begin position="78"/>
        <end position="97"/>
    </location>
</feature>
<dbReference type="Proteomes" id="UP001596406">
    <property type="component" value="Unassembled WGS sequence"/>
</dbReference>
<proteinExistence type="predicted"/>
<keyword evidence="3" id="KW-1185">Reference proteome</keyword>
<dbReference type="EMBL" id="JBHSXM010000001">
    <property type="protein sequence ID" value="MFC6836507.1"/>
    <property type="molecule type" value="Genomic_DNA"/>
</dbReference>
<sequence length="580" mass="59949">MRTDTFGWVTSTDRRRLARRLVPAVAGRSRERYEAVLRALPTDRTLRDVFDRALALGGTGAALVLVAGGLLVPRSAVTVALGAVAVGTLLAVGVCHLPPWVARARRTAALGAAPDLVSRAVLRMRLTPTAETAAAFAARTGRGPLAASLARHVEAARGTPGSGLAAFGERWGEAYPALRRATHLIEAASAAPAGERARALDRATRAVLDGTRERLADATASLSGPLSALYAFGVFLPLALVAVLPAGRAAGVRLTLPVVVALYDVLLPVLTVAACVALLARRPVTFPARPVPRSHPDVPGVRRRAALAFAAVVAGGGSATALAAAVLPVWTLPLAAVGVGSGAALLVWFRPAVAVRRRVRRAEDGLSDALYLVGRRVDEGRSVERAVELAAEEVSGETGDVLARAARRQRQLRVGVREAFLGEHGALARTPSTRLRSTADLLAVAAREGRPAGRAVVSMADHVEELRTVERRSRRELSRLTATLSNTAAAFGPLVAGVTVALAAALDGRSLSAGASTLPTDGLGLAVGAYVLVLACVLTALATGLDRGFDRALVGYRVGGALCSATVVYLAGFAGARLLA</sequence>
<feature type="transmembrane region" description="Helical" evidence="1">
    <location>
        <begin position="480"/>
        <end position="503"/>
    </location>
</feature>
<feature type="transmembrane region" description="Helical" evidence="1">
    <location>
        <begin position="53"/>
        <end position="72"/>
    </location>
</feature>
<feature type="transmembrane region" description="Helical" evidence="1">
    <location>
        <begin position="305"/>
        <end position="326"/>
    </location>
</feature>
<organism evidence="2 3">
    <name type="scientific">Halomarina ordinaria</name>
    <dbReference type="NCBI Taxonomy" id="3033939"/>
    <lineage>
        <taxon>Archaea</taxon>
        <taxon>Methanobacteriati</taxon>
        <taxon>Methanobacteriota</taxon>
        <taxon>Stenosarchaea group</taxon>
        <taxon>Halobacteria</taxon>
        <taxon>Halobacteriales</taxon>
        <taxon>Natronomonadaceae</taxon>
        <taxon>Halomarina</taxon>
    </lineage>
</organism>
<protein>
    <submittedName>
        <fullName evidence="2">Type II secretion system F family protein</fullName>
    </submittedName>
</protein>
<accession>A0ABD5UDC2</accession>
<feature type="transmembrane region" description="Helical" evidence="1">
    <location>
        <begin position="523"/>
        <end position="542"/>
    </location>
</feature>
<keyword evidence="1" id="KW-1133">Transmembrane helix</keyword>
<feature type="transmembrane region" description="Helical" evidence="1">
    <location>
        <begin position="554"/>
        <end position="576"/>
    </location>
</feature>
<dbReference type="RefSeq" id="WP_304448190.1">
    <property type="nucleotide sequence ID" value="NZ_JARRAH010000001.1"/>
</dbReference>
<keyword evidence="1" id="KW-0472">Membrane</keyword>
<feature type="transmembrane region" description="Helical" evidence="1">
    <location>
        <begin position="332"/>
        <end position="353"/>
    </location>
</feature>
<keyword evidence="1" id="KW-0812">Transmembrane</keyword>
<feature type="transmembrane region" description="Helical" evidence="1">
    <location>
        <begin position="228"/>
        <end position="246"/>
    </location>
</feature>
<name>A0ABD5UDC2_9EURY</name>
<evidence type="ECO:0000313" key="3">
    <source>
        <dbReference type="Proteomes" id="UP001596406"/>
    </source>
</evidence>